<sequence length="132" mass="14056">MRRCCRLSLKVVGVGESSLGPSEGERARACLGGDPLSPVTQSREARQTGQHGGPWGMHSALVRHQKKGDRATVAAGAMVHEKGIGPVFGLASAQKAPPEKAGQHNRRGRRLLLELRRPSVVVACAPSPIWIL</sequence>
<evidence type="ECO:0000256" key="1">
    <source>
        <dbReference type="SAM" id="MobiDB-lite"/>
    </source>
</evidence>
<accession>A0A0B5J902</accession>
<feature type="region of interest" description="Disordered" evidence="1">
    <location>
        <begin position="31"/>
        <end position="57"/>
    </location>
</feature>
<dbReference type="RefSeq" id="YP_009120680.1">
    <property type="nucleotide sequence ID" value="NC_026440.1"/>
</dbReference>
<evidence type="ECO:0000313" key="2">
    <source>
        <dbReference type="EMBL" id="AJF98445.1"/>
    </source>
</evidence>
<reference evidence="2 3" key="1">
    <citation type="journal article" date="2015" name="Parasitol. Res.">
        <title>Viruses in close associations with free-living amoebae.</title>
        <authorList>
            <person name="Scheid P."/>
        </authorList>
    </citation>
    <scope>NUCLEOTIDE SEQUENCE [LARGE SCALE GENOMIC DNA]</scope>
    <source>
        <strain evidence="2">KlaHel</strain>
    </source>
</reference>
<name>A0A0B5J902_9VIRU</name>
<dbReference type="KEGG" id="vg:23463362"/>
<proteinExistence type="predicted"/>
<dbReference type="EMBL" id="KP136319">
    <property type="protein sequence ID" value="AJF98445.1"/>
    <property type="molecule type" value="Genomic_DNA"/>
</dbReference>
<dbReference type="GeneID" id="23463362"/>
<evidence type="ECO:0000313" key="3">
    <source>
        <dbReference type="Proteomes" id="UP000202511"/>
    </source>
</evidence>
<organism evidence="2 3">
    <name type="scientific">Pandoravirus inopinatum</name>
    <dbReference type="NCBI Taxonomy" id="1605721"/>
    <lineage>
        <taxon>Viruses</taxon>
        <taxon>Pandoravirus</taxon>
    </lineage>
</organism>
<dbReference type="Proteomes" id="UP000202511">
    <property type="component" value="Segment"/>
</dbReference>
<protein>
    <submittedName>
        <fullName evidence="2">Uncharacterized protein</fullName>
    </submittedName>
</protein>